<evidence type="ECO:0000313" key="1">
    <source>
        <dbReference type="EMBL" id="CAF1229740.1"/>
    </source>
</evidence>
<protein>
    <submittedName>
        <fullName evidence="1">Uncharacterized protein</fullName>
    </submittedName>
</protein>
<name>A0A814YK28_9BILA</name>
<dbReference type="EMBL" id="CAJNOE010000466">
    <property type="protein sequence ID" value="CAF1229740.1"/>
    <property type="molecule type" value="Genomic_DNA"/>
</dbReference>
<proteinExistence type="predicted"/>
<accession>A0A814YK28</accession>
<reference evidence="1" key="1">
    <citation type="submission" date="2021-02" db="EMBL/GenBank/DDBJ databases">
        <authorList>
            <person name="Nowell W R."/>
        </authorList>
    </citation>
    <scope>NUCLEOTIDE SEQUENCE</scope>
</reference>
<organism evidence="1 2">
    <name type="scientific">Adineta steineri</name>
    <dbReference type="NCBI Taxonomy" id="433720"/>
    <lineage>
        <taxon>Eukaryota</taxon>
        <taxon>Metazoa</taxon>
        <taxon>Spiralia</taxon>
        <taxon>Gnathifera</taxon>
        <taxon>Rotifera</taxon>
        <taxon>Eurotatoria</taxon>
        <taxon>Bdelloidea</taxon>
        <taxon>Adinetida</taxon>
        <taxon>Adinetidae</taxon>
        <taxon>Adineta</taxon>
    </lineage>
</organism>
<sequence length="153" mass="18709">MRDIFNNEKVVDDAIYKNFTLFYFFTFDFDKNSKDIILYHDCLRIAISFKTENAPYEILSFCMSEWPSKWNIEENMYDKKFPFYELYKQHITSQQIYLWSASMDIAEQYQLYLNQILITNETLLTTQVFYNCTQPRFGSICQYSFDYYQPYYS</sequence>
<comment type="caution">
    <text evidence="1">The sequence shown here is derived from an EMBL/GenBank/DDBJ whole genome shotgun (WGS) entry which is preliminary data.</text>
</comment>
<dbReference type="AlphaFoldDB" id="A0A814YK28"/>
<gene>
    <name evidence="1" type="ORF">IZO911_LOCUS30186</name>
</gene>
<dbReference type="Proteomes" id="UP000663860">
    <property type="component" value="Unassembled WGS sequence"/>
</dbReference>
<evidence type="ECO:0000313" key="2">
    <source>
        <dbReference type="Proteomes" id="UP000663860"/>
    </source>
</evidence>